<keyword evidence="3" id="KW-1185">Reference proteome</keyword>
<dbReference type="EMBL" id="AXCW01000157">
    <property type="protein sequence ID" value="EYR62869.1"/>
    <property type="molecule type" value="Genomic_DNA"/>
</dbReference>
<evidence type="ECO:0000313" key="2">
    <source>
        <dbReference type="EMBL" id="EYR62869.1"/>
    </source>
</evidence>
<proteinExistence type="predicted"/>
<reference evidence="2 3" key="1">
    <citation type="submission" date="2014-01" db="EMBL/GenBank/DDBJ databases">
        <title>Actinotalea ferrariae CF5-4.</title>
        <authorList>
            <person name="Chen F."/>
            <person name="Li Y."/>
            <person name="Wang G."/>
        </authorList>
    </citation>
    <scope>NUCLEOTIDE SEQUENCE [LARGE SCALE GENOMIC DNA]</scope>
    <source>
        <strain evidence="2 3">CF5-4</strain>
    </source>
</reference>
<evidence type="ECO:0000313" key="3">
    <source>
        <dbReference type="Proteomes" id="UP000019753"/>
    </source>
</evidence>
<dbReference type="AlphaFoldDB" id="A0A021VNY1"/>
<protein>
    <submittedName>
        <fullName evidence="2">Uncharacterized protein</fullName>
    </submittedName>
</protein>
<dbReference type="RefSeq" id="WP_034227016.1">
    <property type="nucleotide sequence ID" value="NZ_AXCW01000157.1"/>
</dbReference>
<keyword evidence="1" id="KW-0472">Membrane</keyword>
<accession>A0A021VNY1</accession>
<name>A0A021VNY1_9CELL</name>
<feature type="transmembrane region" description="Helical" evidence="1">
    <location>
        <begin position="44"/>
        <end position="64"/>
    </location>
</feature>
<organism evidence="2 3">
    <name type="scientific">Actinotalea ferrariae CF5-4</name>
    <dbReference type="NCBI Taxonomy" id="948458"/>
    <lineage>
        <taxon>Bacteria</taxon>
        <taxon>Bacillati</taxon>
        <taxon>Actinomycetota</taxon>
        <taxon>Actinomycetes</taxon>
        <taxon>Micrococcales</taxon>
        <taxon>Cellulomonadaceae</taxon>
        <taxon>Actinotalea</taxon>
    </lineage>
</organism>
<gene>
    <name evidence="2" type="ORF">N866_04655</name>
</gene>
<feature type="transmembrane region" description="Helical" evidence="1">
    <location>
        <begin position="12"/>
        <end position="32"/>
    </location>
</feature>
<feature type="transmembrane region" description="Helical" evidence="1">
    <location>
        <begin position="76"/>
        <end position="96"/>
    </location>
</feature>
<keyword evidence="1" id="KW-1133">Transmembrane helix</keyword>
<sequence>MSTRTSGTAPTTGTVGLVSGALALAAVGWVALLTYSSLDVPEGLRIAGSTLLPLGLVGAVGAAILARPGRGRSRTLVGLALAGAAVLGLVLLLVAADA</sequence>
<keyword evidence="1" id="KW-0812">Transmembrane</keyword>
<dbReference type="Proteomes" id="UP000019753">
    <property type="component" value="Unassembled WGS sequence"/>
</dbReference>
<evidence type="ECO:0000256" key="1">
    <source>
        <dbReference type="SAM" id="Phobius"/>
    </source>
</evidence>
<comment type="caution">
    <text evidence="2">The sequence shown here is derived from an EMBL/GenBank/DDBJ whole genome shotgun (WGS) entry which is preliminary data.</text>
</comment>